<feature type="non-terminal residue" evidence="1">
    <location>
        <position position="73"/>
    </location>
</feature>
<dbReference type="AlphaFoldDB" id="A0A0V0YSJ1"/>
<proteinExistence type="predicted"/>
<name>A0A0V0YSJ1_9BILA</name>
<organism evidence="1 2">
    <name type="scientific">Trichinella patagoniensis</name>
    <dbReference type="NCBI Taxonomy" id="990121"/>
    <lineage>
        <taxon>Eukaryota</taxon>
        <taxon>Metazoa</taxon>
        <taxon>Ecdysozoa</taxon>
        <taxon>Nematoda</taxon>
        <taxon>Enoplea</taxon>
        <taxon>Dorylaimia</taxon>
        <taxon>Trichinellida</taxon>
        <taxon>Trichinellidae</taxon>
        <taxon>Trichinella</taxon>
    </lineage>
</organism>
<evidence type="ECO:0000313" key="2">
    <source>
        <dbReference type="Proteomes" id="UP000054783"/>
    </source>
</evidence>
<reference evidence="1 2" key="1">
    <citation type="submission" date="2015-01" db="EMBL/GenBank/DDBJ databases">
        <title>Evolution of Trichinella species and genotypes.</title>
        <authorList>
            <person name="Korhonen P.K."/>
            <person name="Edoardo P."/>
            <person name="Giuseppe L.R."/>
            <person name="Gasser R.B."/>
        </authorList>
    </citation>
    <scope>NUCLEOTIDE SEQUENCE [LARGE SCALE GENOMIC DNA]</scope>
    <source>
        <strain evidence="1">ISS2496</strain>
    </source>
</reference>
<protein>
    <submittedName>
        <fullName evidence="1">Uncharacterized protein</fullName>
    </submittedName>
</protein>
<feature type="non-terminal residue" evidence="1">
    <location>
        <position position="1"/>
    </location>
</feature>
<comment type="caution">
    <text evidence="1">The sequence shown here is derived from an EMBL/GenBank/DDBJ whole genome shotgun (WGS) entry which is preliminary data.</text>
</comment>
<evidence type="ECO:0000313" key="1">
    <source>
        <dbReference type="EMBL" id="KRY03068.1"/>
    </source>
</evidence>
<dbReference type="EMBL" id="JYDQ01003164">
    <property type="protein sequence ID" value="KRY03068.1"/>
    <property type="molecule type" value="Genomic_DNA"/>
</dbReference>
<gene>
    <name evidence="1" type="ORF">T12_15554</name>
</gene>
<dbReference type="Proteomes" id="UP000054783">
    <property type="component" value="Unassembled WGS sequence"/>
</dbReference>
<keyword evidence="2" id="KW-1185">Reference proteome</keyword>
<accession>A0A0V0YSJ1</accession>
<sequence>LTTIYQRTHTHTFWPLPTASVNNHYRTPPLIFMSYSSYGEISLTRSMSAAEMTPSLSMVSTLSDLPSTLCGPE</sequence>